<dbReference type="SUPFAM" id="SSF82866">
    <property type="entry name" value="Multidrug efflux transporter AcrB transmembrane domain"/>
    <property type="match status" value="1"/>
</dbReference>
<evidence type="ECO:0000256" key="1">
    <source>
        <dbReference type="SAM" id="MobiDB-lite"/>
    </source>
</evidence>
<dbReference type="RefSeq" id="WP_192751851.1">
    <property type="nucleotide sequence ID" value="NZ_BAABJL010000040.1"/>
</dbReference>
<dbReference type="InterPro" id="IPR038731">
    <property type="entry name" value="RgtA/B/C-like"/>
</dbReference>
<feature type="transmembrane region" description="Helical" evidence="2">
    <location>
        <begin position="335"/>
        <end position="354"/>
    </location>
</feature>
<feature type="transmembrane region" description="Helical" evidence="2">
    <location>
        <begin position="91"/>
        <end position="112"/>
    </location>
</feature>
<proteinExistence type="predicted"/>
<keyword evidence="2" id="KW-1133">Transmembrane helix</keyword>
<reference evidence="4" key="1">
    <citation type="submission" date="2020-10" db="EMBL/GenBank/DDBJ databases">
        <title>Sequencing the genomes of 1000 actinobacteria strains.</title>
        <authorList>
            <person name="Klenk H.-P."/>
        </authorList>
    </citation>
    <scope>NUCLEOTIDE SEQUENCE</scope>
    <source>
        <strain evidence="4">DSM 45354</strain>
    </source>
</reference>
<name>A0A927MWN9_9ACTN</name>
<comment type="caution">
    <text evidence="4">The sequence shown here is derived from an EMBL/GenBank/DDBJ whole genome shotgun (WGS) entry which is preliminary data.</text>
</comment>
<feature type="transmembrane region" description="Helical" evidence="2">
    <location>
        <begin position="205"/>
        <end position="232"/>
    </location>
</feature>
<evidence type="ECO:0000313" key="5">
    <source>
        <dbReference type="Proteomes" id="UP000638648"/>
    </source>
</evidence>
<organism evidence="4 5">
    <name type="scientific">Actinopolymorpha pittospori</name>
    <dbReference type="NCBI Taxonomy" id="648752"/>
    <lineage>
        <taxon>Bacteria</taxon>
        <taxon>Bacillati</taxon>
        <taxon>Actinomycetota</taxon>
        <taxon>Actinomycetes</taxon>
        <taxon>Propionibacteriales</taxon>
        <taxon>Actinopolymorphaceae</taxon>
        <taxon>Actinopolymorpha</taxon>
    </lineage>
</organism>
<accession>A0A927MWN9</accession>
<keyword evidence="2" id="KW-0472">Membrane</keyword>
<feature type="transmembrane region" description="Helical" evidence="2">
    <location>
        <begin position="309"/>
        <end position="328"/>
    </location>
</feature>
<feature type="transmembrane region" description="Helical" evidence="2">
    <location>
        <begin position="360"/>
        <end position="388"/>
    </location>
</feature>
<dbReference type="EMBL" id="JADBEM010000001">
    <property type="protein sequence ID" value="MBE1607989.1"/>
    <property type="molecule type" value="Genomic_DNA"/>
</dbReference>
<evidence type="ECO:0000256" key="2">
    <source>
        <dbReference type="SAM" id="Phobius"/>
    </source>
</evidence>
<sequence length="585" mass="63199">MTARRTSFGRTRLDPATVTLVLVVTVGIALRVGLWWQGRAFWRDELALVQSLDAFSPSQLVGPLADAQSAPPLWLLLVRAVTAVAGDGERAYRLVALGCGCATLILLALLAARLVRRRWATVVPVILLATISQLVFYTAQTKQYTADTLLVTWLLVLATYLLPRARSGLPGRSGDSRDSGDSGDSGQDDARSRAARRLGITPPEVAWYASLLALPWFSHGFMLCAPFVAGWVSLLQLRRRDRGMLQLAGWLAVPALSVLAAALYSQHLTSQVSDFATYWAAFFGPVGAGVGRWVDWHGYVFGDLALRELGFRTVWGLLLLVAGFVVAWRRRPAAAVLLVLPLVAAYAVGVLGIYPFGRRLVLFCVPGLLVYLGVLVDGAAGWVGRFVAARWPSGWPVRQAAVAPAVGIAAALAVLAICWTPPARLSNDLRYLYGVDDYRAPLEFVADRWKAGDVLVVGNGDRTAVRVYGPRLGLPPEQTLRAFPTTDETPRARCALPERIRTASRVWLVTGDVVPVYEGPPSRYAVVAPMLPTHRIVWQRVQGLVTIQVLLPGSAGGARPARCLDYAPVGPPGAPGYPTTVLPVS</sequence>
<feature type="domain" description="Glycosyltransferase RgtA/B/C/D-like" evidence="3">
    <location>
        <begin position="70"/>
        <end position="165"/>
    </location>
</feature>
<evidence type="ECO:0000259" key="3">
    <source>
        <dbReference type="Pfam" id="PF13231"/>
    </source>
</evidence>
<keyword evidence="5" id="KW-1185">Reference proteome</keyword>
<dbReference type="Pfam" id="PF13231">
    <property type="entry name" value="PMT_2"/>
    <property type="match status" value="1"/>
</dbReference>
<protein>
    <recommendedName>
        <fullName evidence="3">Glycosyltransferase RgtA/B/C/D-like domain-containing protein</fullName>
    </recommendedName>
</protein>
<dbReference type="AlphaFoldDB" id="A0A927MWN9"/>
<feature type="transmembrane region" description="Helical" evidence="2">
    <location>
        <begin position="244"/>
        <end position="264"/>
    </location>
</feature>
<feature type="transmembrane region" description="Helical" evidence="2">
    <location>
        <begin position="119"/>
        <end position="138"/>
    </location>
</feature>
<feature type="region of interest" description="Disordered" evidence="1">
    <location>
        <begin position="169"/>
        <end position="189"/>
    </location>
</feature>
<keyword evidence="2" id="KW-0812">Transmembrane</keyword>
<feature type="transmembrane region" description="Helical" evidence="2">
    <location>
        <begin position="12"/>
        <end position="36"/>
    </location>
</feature>
<feature type="transmembrane region" description="Helical" evidence="2">
    <location>
        <begin position="400"/>
        <end position="422"/>
    </location>
</feature>
<dbReference type="Proteomes" id="UP000638648">
    <property type="component" value="Unassembled WGS sequence"/>
</dbReference>
<gene>
    <name evidence="4" type="ORF">HEB94_004837</name>
</gene>
<evidence type="ECO:0000313" key="4">
    <source>
        <dbReference type="EMBL" id="MBE1607989.1"/>
    </source>
</evidence>